<dbReference type="STRING" id="1732.SAMN02910417_00776"/>
<name>A0A1G6ANK6_EUBOX</name>
<evidence type="ECO:0000259" key="1">
    <source>
        <dbReference type="Pfam" id="PF04296"/>
    </source>
</evidence>
<accession>A0A1G6ANK6</accession>
<feature type="domain" description="YlxR" evidence="1">
    <location>
        <begin position="8"/>
        <end position="79"/>
    </location>
</feature>
<evidence type="ECO:0000313" key="3">
    <source>
        <dbReference type="Proteomes" id="UP000199228"/>
    </source>
</evidence>
<dbReference type="InterPro" id="IPR037465">
    <property type="entry name" value="YlxR"/>
</dbReference>
<dbReference type="PANTHER" id="PTHR34215">
    <property type="entry name" value="BLL0784 PROTEIN"/>
    <property type="match status" value="1"/>
</dbReference>
<dbReference type="NCBIfam" id="NF047356">
    <property type="entry name" value="RNA_bind_RnpM"/>
    <property type="match status" value="1"/>
</dbReference>
<dbReference type="RefSeq" id="WP_176762278.1">
    <property type="nucleotide sequence ID" value="NZ_FMXR01000006.1"/>
</dbReference>
<dbReference type="PANTHER" id="PTHR34215:SF1">
    <property type="entry name" value="YLXR DOMAIN-CONTAINING PROTEIN"/>
    <property type="match status" value="1"/>
</dbReference>
<dbReference type="EMBL" id="FMXR01000006">
    <property type="protein sequence ID" value="SDB10004.1"/>
    <property type="molecule type" value="Genomic_DNA"/>
</dbReference>
<proteinExistence type="predicted"/>
<dbReference type="InterPro" id="IPR007393">
    <property type="entry name" value="YlxR_dom"/>
</dbReference>
<keyword evidence="3" id="KW-1185">Reference proteome</keyword>
<gene>
    <name evidence="2" type="ORF">SAMN02910417_00776</name>
</gene>
<dbReference type="Gene3D" id="3.30.1230.10">
    <property type="entry name" value="YlxR-like"/>
    <property type="match status" value="1"/>
</dbReference>
<dbReference type="AlphaFoldDB" id="A0A1G6ANK6"/>
<dbReference type="Proteomes" id="UP000199228">
    <property type="component" value="Unassembled WGS sequence"/>
</dbReference>
<evidence type="ECO:0000313" key="2">
    <source>
        <dbReference type="EMBL" id="SDB10004.1"/>
    </source>
</evidence>
<reference evidence="2 3" key="1">
    <citation type="submission" date="2016-10" db="EMBL/GenBank/DDBJ databases">
        <authorList>
            <person name="de Groot N.N."/>
        </authorList>
    </citation>
    <scope>NUCLEOTIDE SEQUENCE [LARGE SCALE GENOMIC DNA]</scope>
    <source>
        <strain evidence="2 3">DSM 3217</strain>
    </source>
</reference>
<organism evidence="2 3">
    <name type="scientific">Eubacterium oxidoreducens</name>
    <dbReference type="NCBI Taxonomy" id="1732"/>
    <lineage>
        <taxon>Bacteria</taxon>
        <taxon>Bacillati</taxon>
        <taxon>Bacillota</taxon>
        <taxon>Clostridia</taxon>
        <taxon>Eubacteriales</taxon>
        <taxon>Eubacteriaceae</taxon>
        <taxon>Eubacterium</taxon>
    </lineage>
</organism>
<dbReference type="Pfam" id="PF04296">
    <property type="entry name" value="YlxR"/>
    <property type="match status" value="1"/>
</dbReference>
<dbReference type="InterPro" id="IPR035931">
    <property type="entry name" value="YlxR-like_sf"/>
</dbReference>
<sequence length="89" mass="10140">MAGNVPMRKCVGCNEMKEKKSLIRVIKNEEGIFIDQTGRKNGRGAYLCPCRDCFQKSIKNKGLERSFKMAVPDEVKQSLLKEVEMIESK</sequence>
<dbReference type="SUPFAM" id="SSF64376">
    <property type="entry name" value="YlxR-like"/>
    <property type="match status" value="1"/>
</dbReference>
<dbReference type="CDD" id="cd00279">
    <property type="entry name" value="YlxR"/>
    <property type="match status" value="1"/>
</dbReference>
<protein>
    <recommendedName>
        <fullName evidence="1">YlxR domain-containing protein</fullName>
    </recommendedName>
</protein>